<dbReference type="InterPro" id="IPR002525">
    <property type="entry name" value="Transp_IS110-like_N"/>
</dbReference>
<feature type="domain" description="Transposase IS110-like N-terminal" evidence="2">
    <location>
        <begin position="170"/>
        <end position="216"/>
    </location>
</feature>
<reference evidence="3 4" key="1">
    <citation type="submission" date="2023-07" db="EMBL/GenBank/DDBJ databases">
        <title>Sequencing the genomes of 1000 actinobacteria strains.</title>
        <authorList>
            <person name="Klenk H.-P."/>
        </authorList>
    </citation>
    <scope>NUCLEOTIDE SEQUENCE [LARGE SCALE GENOMIC DNA]</scope>
    <source>
        <strain evidence="3 4">DSM 44711</strain>
    </source>
</reference>
<keyword evidence="4" id="KW-1185">Reference proteome</keyword>
<sequence>MPPAIPTSGHLRCNRDVPASGDSLSACSRGHRSSLALLPAGTGVATPQPPFRPGPGRTAGHRDYQPLPGIDVGKDGHHAVALNRDGNRPHDAAPANPRSRAAAGLRHTRPPRQSPRRGRPTASIGAPPVAAARRWPAGRLAARFCGQRVVHLPGPVGRLPAGSSASSTCRVCGQRVVYLPGLAMRRIADLHPGAAKTDACDAYVIADAARTMPRTRRRRCRRRSPRRTGSPRRLRRRPRRRSHPAGQPRLRSAHPDPPGAGRRPEQQYRAQGRPGDAGAVRRTGRAAQGRAPQAVDHVKNAPHMGERLVDRIMTALDEQTVVVPGTAAVETVVLRSRRRCRGRDGPVAVETALPRPRRSCRGRGGPAAVETLLLRSRRSCCDWPTARARCCTSAIRSPRWTGCLTHPLPRF</sequence>
<feature type="region of interest" description="Disordered" evidence="1">
    <location>
        <begin position="1"/>
        <end position="130"/>
    </location>
</feature>
<evidence type="ECO:0000259" key="2">
    <source>
        <dbReference type="Pfam" id="PF01548"/>
    </source>
</evidence>
<feature type="compositionally biased region" description="Low complexity" evidence="1">
    <location>
        <begin position="92"/>
        <end position="103"/>
    </location>
</feature>
<organism evidence="3 4">
    <name type="scientific">Catenuloplanes niger</name>
    <dbReference type="NCBI Taxonomy" id="587534"/>
    <lineage>
        <taxon>Bacteria</taxon>
        <taxon>Bacillati</taxon>
        <taxon>Actinomycetota</taxon>
        <taxon>Actinomycetes</taxon>
        <taxon>Micromonosporales</taxon>
        <taxon>Micromonosporaceae</taxon>
        <taxon>Catenuloplanes</taxon>
    </lineage>
</organism>
<name>A0AAE3ZM85_9ACTN</name>
<accession>A0AAE3ZM85</accession>
<comment type="caution">
    <text evidence="3">The sequence shown here is derived from an EMBL/GenBank/DDBJ whole genome shotgun (WGS) entry which is preliminary data.</text>
</comment>
<feature type="compositionally biased region" description="Basic residues" evidence="1">
    <location>
        <begin position="106"/>
        <end position="119"/>
    </location>
</feature>
<evidence type="ECO:0000313" key="4">
    <source>
        <dbReference type="Proteomes" id="UP001183629"/>
    </source>
</evidence>
<dbReference type="Pfam" id="PF01548">
    <property type="entry name" value="DEDD_Tnp_IS110"/>
    <property type="match status" value="1"/>
</dbReference>
<dbReference type="EMBL" id="JAVDYC010000001">
    <property type="protein sequence ID" value="MDR7321482.1"/>
    <property type="molecule type" value="Genomic_DNA"/>
</dbReference>
<evidence type="ECO:0000313" key="3">
    <source>
        <dbReference type="EMBL" id="MDR7321482.1"/>
    </source>
</evidence>
<protein>
    <recommendedName>
        <fullName evidence="2">Transposase IS110-like N-terminal domain-containing protein</fullName>
    </recommendedName>
</protein>
<dbReference type="GO" id="GO:0006313">
    <property type="term" value="P:DNA transposition"/>
    <property type="evidence" value="ECO:0007669"/>
    <property type="project" value="InterPro"/>
</dbReference>
<feature type="compositionally biased region" description="Basic residues" evidence="1">
    <location>
        <begin position="213"/>
        <end position="243"/>
    </location>
</feature>
<feature type="region of interest" description="Disordered" evidence="1">
    <location>
        <begin position="212"/>
        <end position="300"/>
    </location>
</feature>
<dbReference type="GO" id="GO:0004803">
    <property type="term" value="F:transposase activity"/>
    <property type="evidence" value="ECO:0007669"/>
    <property type="project" value="InterPro"/>
</dbReference>
<evidence type="ECO:0000256" key="1">
    <source>
        <dbReference type="SAM" id="MobiDB-lite"/>
    </source>
</evidence>
<dbReference type="GO" id="GO:0003677">
    <property type="term" value="F:DNA binding"/>
    <property type="evidence" value="ECO:0007669"/>
    <property type="project" value="InterPro"/>
</dbReference>
<dbReference type="AlphaFoldDB" id="A0AAE3ZM85"/>
<dbReference type="Proteomes" id="UP001183629">
    <property type="component" value="Unassembled WGS sequence"/>
</dbReference>
<gene>
    <name evidence="3" type="ORF">J2S44_001732</name>
</gene>
<proteinExistence type="predicted"/>